<feature type="region of interest" description="Disordered" evidence="2">
    <location>
        <begin position="89"/>
        <end position="231"/>
    </location>
</feature>
<feature type="compositionally biased region" description="Basic and acidic residues" evidence="2">
    <location>
        <begin position="159"/>
        <end position="170"/>
    </location>
</feature>
<evidence type="ECO:0000259" key="3">
    <source>
        <dbReference type="PROSITE" id="PS50110"/>
    </source>
</evidence>
<dbReference type="InParanoid" id="A0A1Z5JMM6"/>
<evidence type="ECO:0000256" key="2">
    <source>
        <dbReference type="SAM" id="MobiDB-lite"/>
    </source>
</evidence>
<dbReference type="Proteomes" id="UP000198406">
    <property type="component" value="Unassembled WGS sequence"/>
</dbReference>
<accession>A0A1Z5JMM6</accession>
<reference evidence="4 5" key="1">
    <citation type="journal article" date="2015" name="Plant Cell">
        <title>Oil accumulation by the oleaginous diatom Fistulifera solaris as revealed by the genome and transcriptome.</title>
        <authorList>
            <person name="Tanaka T."/>
            <person name="Maeda Y."/>
            <person name="Veluchamy A."/>
            <person name="Tanaka M."/>
            <person name="Abida H."/>
            <person name="Marechal E."/>
            <person name="Bowler C."/>
            <person name="Muto M."/>
            <person name="Sunaga Y."/>
            <person name="Tanaka M."/>
            <person name="Yoshino T."/>
            <person name="Taniguchi T."/>
            <person name="Fukuda Y."/>
            <person name="Nemoto M."/>
            <person name="Matsumoto M."/>
            <person name="Wong P.S."/>
            <person name="Aburatani S."/>
            <person name="Fujibuchi W."/>
        </authorList>
    </citation>
    <scope>NUCLEOTIDE SEQUENCE [LARGE SCALE GENOMIC DNA]</scope>
    <source>
        <strain evidence="4 5">JPCC DA0580</strain>
    </source>
</reference>
<comment type="caution">
    <text evidence="1">Lacks conserved residue(s) required for the propagation of feature annotation.</text>
</comment>
<dbReference type="EMBL" id="BDSP01000087">
    <property type="protein sequence ID" value="GAX15166.1"/>
    <property type="molecule type" value="Genomic_DNA"/>
</dbReference>
<proteinExistence type="predicted"/>
<keyword evidence="5" id="KW-1185">Reference proteome</keyword>
<organism evidence="4 5">
    <name type="scientific">Fistulifera solaris</name>
    <name type="common">Oleaginous diatom</name>
    <dbReference type="NCBI Taxonomy" id="1519565"/>
    <lineage>
        <taxon>Eukaryota</taxon>
        <taxon>Sar</taxon>
        <taxon>Stramenopiles</taxon>
        <taxon>Ochrophyta</taxon>
        <taxon>Bacillariophyta</taxon>
        <taxon>Bacillariophyceae</taxon>
        <taxon>Bacillariophycidae</taxon>
        <taxon>Naviculales</taxon>
        <taxon>Naviculaceae</taxon>
        <taxon>Fistulifera</taxon>
    </lineage>
</organism>
<feature type="compositionally biased region" description="Low complexity" evidence="2">
    <location>
        <begin position="143"/>
        <end position="158"/>
    </location>
</feature>
<dbReference type="GO" id="GO:0000160">
    <property type="term" value="P:phosphorelay signal transduction system"/>
    <property type="evidence" value="ECO:0007669"/>
    <property type="project" value="InterPro"/>
</dbReference>
<feature type="domain" description="Response regulatory" evidence="3">
    <location>
        <begin position="344"/>
        <end position="476"/>
    </location>
</feature>
<evidence type="ECO:0000256" key="1">
    <source>
        <dbReference type="PROSITE-ProRule" id="PRU00169"/>
    </source>
</evidence>
<evidence type="ECO:0000313" key="4">
    <source>
        <dbReference type="EMBL" id="GAX15166.1"/>
    </source>
</evidence>
<sequence>MPSPRSTIDCISEVSEAKKDLSGNLTLKDIALSHGSNADFKCSHMLPLSPLLSREQMTRLGLDVSARFLPALPLAPRMESEGFKAVMKQSRLEREENNNNKNKAISQSDPSRSHFPRAAQPTKINGRRRSILPVRVSPLRALSSSTGSDSFHSDISSVRSDRESDTESQRKVNKPPSILRSSSYGTARKRSNEVEKVSSVESDIPSLASSDTSEDQSPVSDNNCPDDLRLPRPISPAAHDVVFDARVLVREFSRSEEEAVCIWYTAAEMHAFKLEAIRRIMAFTRTEIIPTGTGRVIERQVTPTSTKALFSHAALRADSIDLTFPALDSLDEIRSPEASNSIKRILIVDPYDICLKLFAKTFQQAIPDAMISTCKTSEEALKQVLKTTFDLIIVEERLKLFHRQQPGVCGNANASGSLLLQRFAAIAKNRPVLVGVSAHLPEDSKRLKEVGKADLLWTKPPPPLSRELLAQLEGILESKRASKHDKQDANLC</sequence>
<protein>
    <recommendedName>
        <fullName evidence="3">Response regulatory domain-containing protein</fullName>
    </recommendedName>
</protein>
<dbReference type="Gene3D" id="3.40.50.2300">
    <property type="match status" value="1"/>
</dbReference>
<name>A0A1Z5JMM6_FISSO</name>
<feature type="compositionally biased region" description="Polar residues" evidence="2">
    <location>
        <begin position="207"/>
        <end position="223"/>
    </location>
</feature>
<dbReference type="AlphaFoldDB" id="A0A1Z5JMM6"/>
<dbReference type="InterPro" id="IPR001789">
    <property type="entry name" value="Sig_transdc_resp-reg_receiver"/>
</dbReference>
<evidence type="ECO:0000313" key="5">
    <source>
        <dbReference type="Proteomes" id="UP000198406"/>
    </source>
</evidence>
<dbReference type="PROSITE" id="PS50110">
    <property type="entry name" value="RESPONSE_REGULATORY"/>
    <property type="match status" value="1"/>
</dbReference>
<dbReference type="OrthoDB" id="49316at2759"/>
<comment type="caution">
    <text evidence="4">The sequence shown here is derived from an EMBL/GenBank/DDBJ whole genome shotgun (WGS) entry which is preliminary data.</text>
</comment>
<gene>
    <name evidence="4" type="ORF">FisN_12Lh130</name>
</gene>